<dbReference type="InterPro" id="IPR008972">
    <property type="entry name" value="Cupredoxin"/>
</dbReference>
<dbReference type="AlphaFoldDB" id="A0A158FZI5"/>
<feature type="domain" description="Blue (type 1) copper" evidence="6">
    <location>
        <begin position="46"/>
        <end position="137"/>
    </location>
</feature>
<dbReference type="GO" id="GO:0005507">
    <property type="term" value="F:copper ion binding"/>
    <property type="evidence" value="ECO:0007669"/>
    <property type="project" value="InterPro"/>
</dbReference>
<dbReference type="PROSITE" id="PS00079">
    <property type="entry name" value="MULTICOPPER_OXIDASE1"/>
    <property type="match status" value="1"/>
</dbReference>
<reference evidence="7" key="1">
    <citation type="submission" date="2016-01" db="EMBL/GenBank/DDBJ databases">
        <authorList>
            <person name="Peeters C."/>
        </authorList>
    </citation>
    <scope>NUCLEOTIDE SEQUENCE [LARGE SCALE GENOMIC DNA]</scope>
    <source>
        <strain evidence="7">LMG 22934</strain>
    </source>
</reference>
<keyword evidence="5" id="KW-0732">Signal</keyword>
<evidence type="ECO:0000313" key="8">
    <source>
        <dbReference type="Proteomes" id="UP000054977"/>
    </source>
</evidence>
<comment type="caution">
    <text evidence="7">The sequence shown here is derived from an EMBL/GenBank/DDBJ whole genome shotgun (WGS) entry which is preliminary data.</text>
</comment>
<dbReference type="SUPFAM" id="SSF49503">
    <property type="entry name" value="Cupredoxins"/>
    <property type="match status" value="1"/>
</dbReference>
<feature type="chain" id="PRO_5011115853" evidence="5">
    <location>
        <begin position="27"/>
        <end position="139"/>
    </location>
</feature>
<evidence type="ECO:0000256" key="5">
    <source>
        <dbReference type="SAM" id="SignalP"/>
    </source>
</evidence>
<dbReference type="InterPro" id="IPR033138">
    <property type="entry name" value="Cu_oxidase_CS"/>
</dbReference>
<evidence type="ECO:0000256" key="1">
    <source>
        <dbReference type="ARBA" id="ARBA00004418"/>
    </source>
</evidence>
<dbReference type="GO" id="GO:0009055">
    <property type="term" value="F:electron transfer activity"/>
    <property type="evidence" value="ECO:0007669"/>
    <property type="project" value="InterPro"/>
</dbReference>
<gene>
    <name evidence="7" type="ORF">AWB65_01440</name>
</gene>
<dbReference type="Proteomes" id="UP000054977">
    <property type="component" value="Unassembled WGS sequence"/>
</dbReference>
<proteinExistence type="predicted"/>
<evidence type="ECO:0000256" key="3">
    <source>
        <dbReference type="ARBA" id="ARBA00022764"/>
    </source>
</evidence>
<evidence type="ECO:0000313" key="7">
    <source>
        <dbReference type="EMBL" id="SAL25264.1"/>
    </source>
</evidence>
<feature type="signal peptide" evidence="5">
    <location>
        <begin position="1"/>
        <end position="26"/>
    </location>
</feature>
<organism evidence="7 8">
    <name type="scientific">Caballeronia humi</name>
    <dbReference type="NCBI Taxonomy" id="326474"/>
    <lineage>
        <taxon>Bacteria</taxon>
        <taxon>Pseudomonadati</taxon>
        <taxon>Pseudomonadota</taxon>
        <taxon>Betaproteobacteria</taxon>
        <taxon>Burkholderiales</taxon>
        <taxon>Burkholderiaceae</taxon>
        <taxon>Caballeronia</taxon>
    </lineage>
</organism>
<keyword evidence="4" id="KW-0186">Copper</keyword>
<dbReference type="STRING" id="326474.AWB65_01440"/>
<dbReference type="GO" id="GO:0042597">
    <property type="term" value="C:periplasmic space"/>
    <property type="evidence" value="ECO:0007669"/>
    <property type="project" value="UniProtKB-SubCell"/>
</dbReference>
<keyword evidence="8" id="KW-1185">Reference proteome</keyword>
<keyword evidence="3" id="KW-0574">Periplasm</keyword>
<sequence>MTVRSQRIAICAFIAASSLFANAVHAGEKVKATLDNDTIKLDTDSIKAGSVTFEATNASVNKQIHELVVLKTDMPADKLPVKNGAVPEKQFRKMGEVEDMAPGQSKHLTLKLTPGHYVLICNQPGHYAMGMHAPFIVTP</sequence>
<evidence type="ECO:0000256" key="2">
    <source>
        <dbReference type="ARBA" id="ARBA00022723"/>
    </source>
</evidence>
<accession>A0A158FZI5</accession>
<dbReference type="OrthoDB" id="7431902at2"/>
<keyword evidence="2" id="KW-0479">Metal-binding</keyword>
<dbReference type="InterPro" id="IPR000923">
    <property type="entry name" value="BlueCu_1"/>
</dbReference>
<comment type="subcellular location">
    <subcellularLocation>
        <location evidence="1">Periplasm</location>
    </subcellularLocation>
</comment>
<evidence type="ECO:0000256" key="4">
    <source>
        <dbReference type="ARBA" id="ARBA00023008"/>
    </source>
</evidence>
<dbReference type="EMBL" id="FCNW02000004">
    <property type="protein sequence ID" value="SAL25264.1"/>
    <property type="molecule type" value="Genomic_DNA"/>
</dbReference>
<dbReference type="RefSeq" id="WP_087666567.1">
    <property type="nucleotide sequence ID" value="NZ_FCNW02000004.1"/>
</dbReference>
<dbReference type="Gene3D" id="2.60.40.420">
    <property type="entry name" value="Cupredoxins - blue copper proteins"/>
    <property type="match status" value="1"/>
</dbReference>
<protein>
    <submittedName>
        <fullName evidence="7">Copper binding proteins, plastocyanin/azurin family</fullName>
    </submittedName>
</protein>
<dbReference type="Pfam" id="PF00127">
    <property type="entry name" value="Copper-bind"/>
    <property type="match status" value="1"/>
</dbReference>
<name>A0A158FZI5_9BURK</name>
<evidence type="ECO:0000259" key="6">
    <source>
        <dbReference type="Pfam" id="PF00127"/>
    </source>
</evidence>